<dbReference type="InterPro" id="IPR039614">
    <property type="entry name" value="PMI1-like"/>
</dbReference>
<feature type="region of interest" description="Disordered" evidence="1">
    <location>
        <begin position="452"/>
        <end position="472"/>
    </location>
</feature>
<feature type="region of interest" description="Disordered" evidence="1">
    <location>
        <begin position="286"/>
        <end position="421"/>
    </location>
</feature>
<proteinExistence type="predicted"/>
<dbReference type="Proteomes" id="UP001140949">
    <property type="component" value="Unassembled WGS sequence"/>
</dbReference>
<evidence type="ECO:0000259" key="2">
    <source>
        <dbReference type="PROSITE" id="PS51840"/>
    </source>
</evidence>
<keyword evidence="4" id="KW-1185">Reference proteome</keyword>
<evidence type="ECO:0000256" key="1">
    <source>
        <dbReference type="SAM" id="MobiDB-lite"/>
    </source>
</evidence>
<dbReference type="InterPro" id="IPR019448">
    <property type="entry name" value="NT-C2"/>
</dbReference>
<reference evidence="3" key="1">
    <citation type="journal article" date="2023" name="GigaByte">
        <title>Genome assembly of the bearded iris, Iris pallida Lam.</title>
        <authorList>
            <person name="Bruccoleri R.E."/>
            <person name="Oakeley E.J."/>
            <person name="Faust A.M.E."/>
            <person name="Altorfer M."/>
            <person name="Dessus-Babus S."/>
            <person name="Burckhardt D."/>
            <person name="Oertli M."/>
            <person name="Naumann U."/>
            <person name="Petersen F."/>
            <person name="Wong J."/>
        </authorList>
    </citation>
    <scope>NUCLEOTIDE SEQUENCE</scope>
    <source>
        <strain evidence="3">GSM-AAB239-AS_SAM_17_03QT</strain>
    </source>
</reference>
<dbReference type="AlphaFoldDB" id="A0AAX6IJZ7"/>
<evidence type="ECO:0000313" key="4">
    <source>
        <dbReference type="Proteomes" id="UP001140949"/>
    </source>
</evidence>
<reference evidence="3" key="2">
    <citation type="submission" date="2023-04" db="EMBL/GenBank/DDBJ databases">
        <authorList>
            <person name="Bruccoleri R.E."/>
            <person name="Oakeley E.J."/>
            <person name="Faust A.-M."/>
            <person name="Dessus-Babus S."/>
            <person name="Altorfer M."/>
            <person name="Burckhardt D."/>
            <person name="Oertli M."/>
            <person name="Naumann U."/>
            <person name="Petersen F."/>
            <person name="Wong J."/>
        </authorList>
    </citation>
    <scope>NUCLEOTIDE SEQUENCE</scope>
    <source>
        <strain evidence="3">GSM-AAB239-AS_SAM_17_03QT</strain>
        <tissue evidence="3">Leaf</tissue>
    </source>
</reference>
<feature type="region of interest" description="Disordered" evidence="1">
    <location>
        <begin position="48"/>
        <end position="108"/>
    </location>
</feature>
<feature type="compositionally biased region" description="Basic and acidic residues" evidence="1">
    <location>
        <begin position="384"/>
        <end position="399"/>
    </location>
</feature>
<dbReference type="Pfam" id="PF10358">
    <property type="entry name" value="NT-C2"/>
    <property type="match status" value="1"/>
</dbReference>
<name>A0AAX6IJZ7_IRIPA</name>
<evidence type="ECO:0000313" key="3">
    <source>
        <dbReference type="EMBL" id="KAJ6853107.1"/>
    </source>
</evidence>
<accession>A0AAX6IJZ7</accession>
<feature type="compositionally biased region" description="Acidic residues" evidence="1">
    <location>
        <begin position="400"/>
        <end position="409"/>
    </location>
</feature>
<gene>
    <name evidence="3" type="ORF">M6B38_251075</name>
</gene>
<dbReference type="PANTHER" id="PTHR33414">
    <property type="entry name" value="PROTEIN PLASTID MOVEMENT IMPAIRED 1-RELATED 1"/>
    <property type="match status" value="1"/>
</dbReference>
<dbReference type="EMBL" id="JANAVB010001000">
    <property type="protein sequence ID" value="KAJ6853107.1"/>
    <property type="molecule type" value="Genomic_DNA"/>
</dbReference>
<feature type="domain" description="C2 NT-type" evidence="2">
    <location>
        <begin position="126"/>
        <end position="275"/>
    </location>
</feature>
<dbReference type="PROSITE" id="PS51840">
    <property type="entry name" value="C2_NT"/>
    <property type="match status" value="1"/>
</dbReference>
<dbReference type="Pfam" id="PF21745">
    <property type="entry name" value="PMI1_PMIR1-2_C"/>
    <property type="match status" value="1"/>
</dbReference>
<dbReference type="PANTHER" id="PTHR33414:SF2">
    <property type="entry name" value="PROTEIN PLASTID MOVEMENT IMPAIRED 1"/>
    <property type="match status" value="1"/>
</dbReference>
<organism evidence="3 4">
    <name type="scientific">Iris pallida</name>
    <name type="common">Sweet iris</name>
    <dbReference type="NCBI Taxonomy" id="29817"/>
    <lineage>
        <taxon>Eukaryota</taxon>
        <taxon>Viridiplantae</taxon>
        <taxon>Streptophyta</taxon>
        <taxon>Embryophyta</taxon>
        <taxon>Tracheophyta</taxon>
        <taxon>Spermatophyta</taxon>
        <taxon>Magnoliopsida</taxon>
        <taxon>Liliopsida</taxon>
        <taxon>Asparagales</taxon>
        <taxon>Iridaceae</taxon>
        <taxon>Iridoideae</taxon>
        <taxon>Irideae</taxon>
        <taxon>Iris</taxon>
    </lineage>
</organism>
<protein>
    <submittedName>
        <fullName evidence="3">Protein PLASTID MOVEMENT IMPAIRED 1</fullName>
    </submittedName>
</protein>
<feature type="compositionally biased region" description="Pro residues" evidence="1">
    <location>
        <begin position="348"/>
        <end position="358"/>
    </location>
</feature>
<comment type="caution">
    <text evidence="3">The sequence shown here is derived from an EMBL/GenBank/DDBJ whole genome shotgun (WGS) entry which is preliminary data.</text>
</comment>
<sequence length="861" mass="93282">MAEQRSDRRNSNSQLLQELDALSQTLYQSHTARRTASFVLPRSANAAPSVALSTTADAPPPVSVHPRPRSRRLSMSPFRSRPKSSHLLHDDDDDTAAIPTKNHSLTPLAGGDKKGGIWSWKPMRALSHIGMQRLGCLFSVEVVAVQGLPPSMNGLRLSVAVRKKETRDGAVQTMPARVLQGAADLEETLFVRCHVYCSGKPPRFEPRPFLVYALAVDAPELDFGRSTVDLSLLVQESMERNLEGTRIRQWDVAFPLTGKAKGGELVVKLGFQIMEDGGVGIYNQAAEGTTKESRGKGPAHPSSPMARGQSKSSFSVSSPKITRAQPPVTPSNSAMDLKGIDDFNLDEPAPPPPPPPGPSSSSSSIQKVEPESKTDELDLPEFDVIDRGVEIEEKDKKDEEAAETEEAADESSASSEVVKEVVHDSAHQVRMTELDAIANQIKALESMVIGDENEKDPSKPEQEDSNQQLDAEEETVTKEFLQMLELEDDNELSFDMPQLASETNNVGAEEGADGETKSFLSDLGKGLGPVVQTRDGGYLASTNPLDLQVARKDTPKLAMQLSKPVILRDQKLTSGVEVFQKLAAVGMEELGTKLAWLASMDELTGKTAEQIAFEGMASVIISRRAKEGASSSAARSVAALKTMAAAMNDGRRERIATGIWNVKEEPVAAEEILPFVLQKIEVMAVEALKIQAEVEEEEAPFDVSLPVGKDQGILDSVALPEEWERCCEGANGVTMLVVVQLRDPLRRYEAVGAPVIAVVQAAGAGEGRFKVTSLHAGGMRIRSGGGGTKSSSWDGEKQRLTAMQWLVAYGLAKAGKTKKNKTPKEKGSSSRDVVWSLSSRVMADMWLKPIRNPDVKFLQNS</sequence>
<dbReference type="InterPro" id="IPR048972">
    <property type="entry name" value="PMI1_PMIR1-2_C"/>
</dbReference>